<dbReference type="Proteomes" id="UP000584642">
    <property type="component" value="Unassembled WGS sequence"/>
</dbReference>
<dbReference type="EMBL" id="JABFDB010000056">
    <property type="protein sequence ID" value="NYZ25118.1"/>
    <property type="molecule type" value="Genomic_DNA"/>
</dbReference>
<dbReference type="InterPro" id="IPR029044">
    <property type="entry name" value="Nucleotide-diphossugar_trans"/>
</dbReference>
<organism evidence="1 2">
    <name type="scientific">Azospirillum oleiclasticum</name>
    <dbReference type="NCBI Taxonomy" id="2735135"/>
    <lineage>
        <taxon>Bacteria</taxon>
        <taxon>Pseudomonadati</taxon>
        <taxon>Pseudomonadota</taxon>
        <taxon>Alphaproteobacteria</taxon>
        <taxon>Rhodospirillales</taxon>
        <taxon>Azospirillaceae</taxon>
        <taxon>Azospirillum</taxon>
    </lineage>
</organism>
<accession>A0ABX2TN32</accession>
<evidence type="ECO:0000313" key="2">
    <source>
        <dbReference type="Proteomes" id="UP000584642"/>
    </source>
</evidence>
<sequence length="345" mass="39605">MLLRMTHFVHSLHDQANLFQLPIELILVEWNPPADRPLFSELDIWPGSDDYFTFRIITVDADHHARFPYSSRIPLFQYLAKNIGIRRATGRFVLATNIDIILSDTLFEVLARRSLRAGYHYRLDRWDVDFSDVPPLVPHEERQRMCVENVKFIAHRFGALYPKPPSPGLSPADGLAQLANELQAVIDERWESLLLYSPYIFQYHPMHFNGCGDFALFATEDWFRLRGYLEEPIHSWHTDSIFLIQAQEAGIVELFTGLHRPAYHISHDAGWAAAPLARHPSTDFVFTREEGENGTGRVRIDPRYVARIGDADLAAYVDHVRGMGAFALNGEDWGAPHTAFQERVQ</sequence>
<evidence type="ECO:0000313" key="1">
    <source>
        <dbReference type="EMBL" id="NYZ25118.1"/>
    </source>
</evidence>
<evidence type="ECO:0008006" key="3">
    <source>
        <dbReference type="Google" id="ProtNLM"/>
    </source>
</evidence>
<reference evidence="1 2" key="1">
    <citation type="submission" date="2020-05" db="EMBL/GenBank/DDBJ databases">
        <title>Azospirillum oleiclasticum sp. nov, a nitrogen-fixing and heavy crude oil-emulsifying bacterium isolated from the crude oil of Yumen Oilfield.</title>
        <authorList>
            <person name="Wu D."/>
            <person name="Cai M."/>
            <person name="Zhang X."/>
        </authorList>
    </citation>
    <scope>NUCLEOTIDE SEQUENCE [LARGE SCALE GENOMIC DNA]</scope>
    <source>
        <strain evidence="1 2">ROY-1-1-2</strain>
    </source>
</reference>
<protein>
    <recommendedName>
        <fullName evidence="3">Glycosyl transferase</fullName>
    </recommendedName>
</protein>
<comment type="caution">
    <text evidence="1">The sequence shown here is derived from an EMBL/GenBank/DDBJ whole genome shotgun (WGS) entry which is preliminary data.</text>
</comment>
<keyword evidence="2" id="KW-1185">Reference proteome</keyword>
<name>A0ABX2TN32_9PROT</name>
<gene>
    <name evidence="1" type="ORF">HND93_35915</name>
</gene>
<dbReference type="RefSeq" id="WP_180286891.1">
    <property type="nucleotide sequence ID" value="NZ_JABFDB010000056.1"/>
</dbReference>
<dbReference type="SUPFAM" id="SSF53448">
    <property type="entry name" value="Nucleotide-diphospho-sugar transferases"/>
    <property type="match status" value="1"/>
</dbReference>
<proteinExistence type="predicted"/>